<dbReference type="KEGG" id="vg:30309027"/>
<keyword evidence="3" id="KW-1185">Reference proteome</keyword>
<accession>A0A172Q2B8</accession>
<keyword evidence="1" id="KW-0812">Transmembrane</keyword>
<reference evidence="3" key="1">
    <citation type="submission" date="2016-03" db="EMBL/GenBank/DDBJ databases">
        <title>Genome analysis of T4 like phage of avian pathogenic Escherichia coli.</title>
        <authorList>
            <person name="Chen M."/>
            <person name="Xu J."/>
            <person name="Zhang W."/>
        </authorList>
    </citation>
    <scope>NUCLEOTIDE SEQUENCE [LARGE SCALE GENOMIC DNA]</scope>
</reference>
<evidence type="ECO:0000313" key="3">
    <source>
        <dbReference type="Proteomes" id="UP000201283"/>
    </source>
</evidence>
<dbReference type="GeneID" id="30309027"/>
<dbReference type="EMBL" id="KU878969">
    <property type="protein sequence ID" value="AND76166.1"/>
    <property type="molecule type" value="Genomic_DNA"/>
</dbReference>
<evidence type="ECO:0000256" key="1">
    <source>
        <dbReference type="SAM" id="Phobius"/>
    </source>
</evidence>
<proteinExistence type="predicted"/>
<dbReference type="RefSeq" id="YP_009324118.1">
    <property type="nucleotide sequence ID" value="NC_031934.1"/>
</dbReference>
<dbReference type="Proteomes" id="UP000201283">
    <property type="component" value="Genome"/>
</dbReference>
<organism evidence="2 3">
    <name type="scientific">Escherichia phage MX01</name>
    <dbReference type="NCBI Taxonomy" id="1837930"/>
    <lineage>
        <taxon>Viruses</taxon>
        <taxon>Duplodnaviria</taxon>
        <taxon>Heunggongvirae</taxon>
        <taxon>Uroviricota</taxon>
        <taxon>Caudoviricetes</taxon>
        <taxon>Pantevenvirales</taxon>
        <taxon>Straboviridae</taxon>
        <taxon>Tevenvirinae</taxon>
        <taxon>Dhakavirus</taxon>
        <taxon>Dhakavirus mx01</taxon>
    </lineage>
</organism>
<keyword evidence="1" id="KW-1133">Transmembrane helix</keyword>
<feature type="transmembrane region" description="Helical" evidence="1">
    <location>
        <begin position="12"/>
        <end position="33"/>
    </location>
</feature>
<gene>
    <name evidence="2" type="ORF">MX01_221</name>
</gene>
<name>A0A172Q2B8_9CAUD</name>
<protein>
    <submittedName>
        <fullName evidence="2">Uncharacterized protein</fullName>
    </submittedName>
</protein>
<keyword evidence="1" id="KW-0472">Membrane</keyword>
<evidence type="ECO:0000313" key="2">
    <source>
        <dbReference type="EMBL" id="AND76166.1"/>
    </source>
</evidence>
<sequence length="35" mass="3782">MIESCIDGSDVILFGFTCFCFGIVLSMCINGIFGK</sequence>